<reference evidence="8 9" key="1">
    <citation type="submission" date="2016-03" db="EMBL/GenBank/DDBJ databases">
        <authorList>
            <person name="Ploux O."/>
        </authorList>
    </citation>
    <scope>NUCLEOTIDE SEQUENCE [LARGE SCALE GENOMIC DNA]</scope>
    <source>
        <strain evidence="8 9">UAMH 11012</strain>
    </source>
</reference>
<dbReference type="GO" id="GO:0071013">
    <property type="term" value="C:catalytic step 2 spliceosome"/>
    <property type="evidence" value="ECO:0007669"/>
    <property type="project" value="TreeGrafter"/>
</dbReference>
<dbReference type="GO" id="GO:0000974">
    <property type="term" value="C:Prp19 complex"/>
    <property type="evidence" value="ECO:0007669"/>
    <property type="project" value="TreeGrafter"/>
</dbReference>
<keyword evidence="5" id="KW-0508">mRNA splicing</keyword>
<comment type="subcellular location">
    <subcellularLocation>
        <location evidence="1">Nucleus</location>
    </subcellularLocation>
</comment>
<keyword evidence="6" id="KW-0539">Nucleus</keyword>
<proteinExistence type="inferred from homology"/>
<name>A0A1L7X5Z1_9HELO</name>
<keyword evidence="9" id="KW-1185">Reference proteome</keyword>
<dbReference type="GO" id="GO:0006397">
    <property type="term" value="P:mRNA processing"/>
    <property type="evidence" value="ECO:0007669"/>
    <property type="project" value="UniProtKB-KW"/>
</dbReference>
<dbReference type="STRING" id="576137.A0A1L7X5Z1"/>
<comment type="similarity">
    <text evidence="2">Belongs to the SPF27 family.</text>
</comment>
<evidence type="ECO:0000313" key="8">
    <source>
        <dbReference type="EMBL" id="CZR60441.1"/>
    </source>
</evidence>
<dbReference type="EMBL" id="FJOG01000016">
    <property type="protein sequence ID" value="CZR60441.1"/>
    <property type="molecule type" value="Genomic_DNA"/>
</dbReference>
<accession>A0A1L7X5Z1</accession>
<dbReference type="PANTHER" id="PTHR13296">
    <property type="entry name" value="BCAS2 PROTEIN"/>
    <property type="match status" value="1"/>
</dbReference>
<keyword evidence="7" id="KW-0175">Coiled coil</keyword>
<gene>
    <name evidence="8" type="ORF">PAC_10337</name>
</gene>
<dbReference type="OrthoDB" id="205794at2759"/>
<organism evidence="8 9">
    <name type="scientific">Phialocephala subalpina</name>
    <dbReference type="NCBI Taxonomy" id="576137"/>
    <lineage>
        <taxon>Eukaryota</taxon>
        <taxon>Fungi</taxon>
        <taxon>Dikarya</taxon>
        <taxon>Ascomycota</taxon>
        <taxon>Pezizomycotina</taxon>
        <taxon>Leotiomycetes</taxon>
        <taxon>Helotiales</taxon>
        <taxon>Mollisiaceae</taxon>
        <taxon>Phialocephala</taxon>
        <taxon>Phialocephala fortinii species complex</taxon>
    </lineage>
</organism>
<dbReference type="GO" id="GO:0008380">
    <property type="term" value="P:RNA splicing"/>
    <property type="evidence" value="ECO:0007669"/>
    <property type="project" value="UniProtKB-KW"/>
</dbReference>
<evidence type="ECO:0000256" key="2">
    <source>
        <dbReference type="ARBA" id="ARBA00010788"/>
    </source>
</evidence>
<dbReference type="Proteomes" id="UP000184330">
    <property type="component" value="Unassembled WGS sequence"/>
</dbReference>
<keyword evidence="3" id="KW-0507">mRNA processing</keyword>
<evidence type="ECO:0000256" key="7">
    <source>
        <dbReference type="SAM" id="Coils"/>
    </source>
</evidence>
<dbReference type="Pfam" id="PF05700">
    <property type="entry name" value="BCAS2"/>
    <property type="match status" value="1"/>
</dbReference>
<dbReference type="AlphaFoldDB" id="A0A1L7X5Z1"/>
<feature type="coiled-coil region" evidence="7">
    <location>
        <begin position="129"/>
        <end position="156"/>
    </location>
</feature>
<keyword evidence="4" id="KW-0747">Spliceosome</keyword>
<evidence type="ECO:0000256" key="3">
    <source>
        <dbReference type="ARBA" id="ARBA00022664"/>
    </source>
</evidence>
<evidence type="ECO:0000256" key="4">
    <source>
        <dbReference type="ARBA" id="ARBA00022728"/>
    </source>
</evidence>
<evidence type="ECO:0000256" key="5">
    <source>
        <dbReference type="ARBA" id="ARBA00023187"/>
    </source>
</evidence>
<evidence type="ECO:0000256" key="6">
    <source>
        <dbReference type="ARBA" id="ARBA00023242"/>
    </source>
</evidence>
<evidence type="ECO:0000256" key="1">
    <source>
        <dbReference type="ARBA" id="ARBA00004123"/>
    </source>
</evidence>
<dbReference type="GO" id="GO:0071011">
    <property type="term" value="C:precatalytic spliceosome"/>
    <property type="evidence" value="ECO:0007669"/>
    <property type="project" value="TreeGrafter"/>
</dbReference>
<evidence type="ECO:0000313" key="9">
    <source>
        <dbReference type="Proteomes" id="UP000184330"/>
    </source>
</evidence>
<sequence>MPLTNTIHESLPYIDAEPTAPQRASAQRLIDAELGSLPTDLHPSIPVLLPSTLSPIMAAELERAARGEKLSAIDLSRYEALEPPSDSKDLSQWKSSLQQAYTSQSHLSTRLTNLSLLEKYGKNAWLIGNSQLEDILRGLERELEERKKEIDLLVVERKSAQESVGGEMKGYEEGWKRGVGRVLEVEVAAEGVRREILDRRRAGAV</sequence>
<protein>
    <submittedName>
        <fullName evidence="8">Related to BCAS2 family protein</fullName>
    </submittedName>
</protein>
<dbReference type="InterPro" id="IPR008409">
    <property type="entry name" value="SPF27"/>
</dbReference>
<dbReference type="PANTHER" id="PTHR13296:SF0">
    <property type="entry name" value="PRE-MRNA-SPLICING FACTOR SPF27"/>
    <property type="match status" value="1"/>
</dbReference>